<evidence type="ECO:0000256" key="2">
    <source>
        <dbReference type="SAM" id="Phobius"/>
    </source>
</evidence>
<feature type="compositionally biased region" description="Polar residues" evidence="1">
    <location>
        <begin position="93"/>
        <end position="104"/>
    </location>
</feature>
<evidence type="ECO:0000313" key="4">
    <source>
        <dbReference type="Proteomes" id="UP001203284"/>
    </source>
</evidence>
<feature type="compositionally biased region" description="Low complexity" evidence="1">
    <location>
        <begin position="67"/>
        <end position="80"/>
    </location>
</feature>
<feature type="region of interest" description="Disordered" evidence="1">
    <location>
        <begin position="1"/>
        <end position="163"/>
    </location>
</feature>
<feature type="compositionally biased region" description="Low complexity" evidence="1">
    <location>
        <begin position="111"/>
        <end position="129"/>
    </location>
</feature>
<keyword evidence="4" id="KW-1185">Reference proteome</keyword>
<accession>A0ABT0DET0</accession>
<evidence type="ECO:0000313" key="3">
    <source>
        <dbReference type="EMBL" id="MCK0198478.1"/>
    </source>
</evidence>
<name>A0ABT0DET0_9HYPH</name>
<proteinExistence type="predicted"/>
<sequence>MVKDDPADTPKQPAPEPNVAGPQAGRSDVDRTVTAEPVTDDPATATVPLAGRKGRRRAPATINLSATDVTPKTDTPTPETSVSEAFAPETPAETFSTETSTPDTSAPEIVAPESAHEPASADSAPSEASGVEALASSPASPEGKSAFADRSPDAPPPGDPVEPAAREERFAAVPAPQRRSPGPLAVAGLALACGIIGGAIAFAVAGMVYDASENAEAITDVEAHVVDLRQRLDALEARPAPAAEPDARVGTLGDSVGQLDSRVSALEKAPANAAPAPEVLDRIAAVEQAAKQAGDRAGAADEAARQAAEQAGKVSDQAQQAVNDAARAAGAVGAVSGLGDRIAALDERVQTLGQVNEQTAGSAKAMVERSEAVAREGAQLTALVALRSAIRAGEPYADELATLKALAGGAVPELSSLDPYAAAGLPTPAMLANRLTLEPKPEAAPEPATGEGGSSFFDRLKQGAQGLITVRRTDDDAAIADATGETLGAARNALRRGDTAKATELLKSVPAPQPESVTAVLAQLDARQSALAGIDAVNRRILAALAGRTP</sequence>
<evidence type="ECO:0000256" key="1">
    <source>
        <dbReference type="SAM" id="MobiDB-lite"/>
    </source>
</evidence>
<dbReference type="EMBL" id="JALKCH010000011">
    <property type="protein sequence ID" value="MCK0198478.1"/>
    <property type="molecule type" value="Genomic_DNA"/>
</dbReference>
<keyword evidence="2" id="KW-0472">Membrane</keyword>
<organism evidence="3 4">
    <name type="scientific">Ancylobacter crimeensis</name>
    <dbReference type="NCBI Taxonomy" id="2579147"/>
    <lineage>
        <taxon>Bacteria</taxon>
        <taxon>Pseudomonadati</taxon>
        <taxon>Pseudomonadota</taxon>
        <taxon>Alphaproteobacteria</taxon>
        <taxon>Hyphomicrobiales</taxon>
        <taxon>Xanthobacteraceae</taxon>
        <taxon>Ancylobacter</taxon>
    </lineage>
</organism>
<comment type="caution">
    <text evidence="3">The sequence shown here is derived from an EMBL/GenBank/DDBJ whole genome shotgun (WGS) entry which is preliminary data.</text>
</comment>
<gene>
    <name evidence="3" type="ORF">MWN34_16315</name>
</gene>
<reference evidence="3 4" key="1">
    <citation type="submission" date="2022-04" db="EMBL/GenBank/DDBJ databases">
        <authorList>
            <person name="Grouzdev D.S."/>
            <person name="Pantiukh K.S."/>
            <person name="Krutkina M.S."/>
        </authorList>
    </citation>
    <scope>NUCLEOTIDE SEQUENCE [LARGE SCALE GENOMIC DNA]</scope>
    <source>
        <strain evidence="3 4">6x-1</strain>
    </source>
</reference>
<keyword evidence="2" id="KW-1133">Transmembrane helix</keyword>
<feature type="transmembrane region" description="Helical" evidence="2">
    <location>
        <begin position="184"/>
        <end position="209"/>
    </location>
</feature>
<dbReference type="RefSeq" id="WP_247030374.1">
    <property type="nucleotide sequence ID" value="NZ_JALKCH010000011.1"/>
</dbReference>
<keyword evidence="2" id="KW-0812">Transmembrane</keyword>
<protein>
    <submittedName>
        <fullName evidence="3">Uncharacterized protein</fullName>
    </submittedName>
</protein>
<dbReference type="Proteomes" id="UP001203284">
    <property type="component" value="Unassembled WGS sequence"/>
</dbReference>